<name>A0A1R1PE62_ZANCU</name>
<evidence type="ECO:0000313" key="3">
    <source>
        <dbReference type="Proteomes" id="UP000188320"/>
    </source>
</evidence>
<proteinExistence type="predicted"/>
<evidence type="ECO:0000256" key="1">
    <source>
        <dbReference type="SAM" id="MobiDB-lite"/>
    </source>
</evidence>
<reference evidence="3" key="1">
    <citation type="submission" date="2017-01" db="EMBL/GenBank/DDBJ databases">
        <authorList>
            <person name="Wang Y."/>
            <person name="White M."/>
            <person name="Kvist S."/>
            <person name="Moncalvo J.-M."/>
        </authorList>
    </citation>
    <scope>NUCLEOTIDE SEQUENCE [LARGE SCALE GENOMIC DNA]</scope>
    <source>
        <strain evidence="3">COL-18-3</strain>
    </source>
</reference>
<gene>
    <name evidence="2" type="ORF">AX774_g7308</name>
</gene>
<comment type="caution">
    <text evidence="2">The sequence shown here is derived from an EMBL/GenBank/DDBJ whole genome shotgun (WGS) entry which is preliminary data.</text>
</comment>
<feature type="compositionally biased region" description="Basic and acidic residues" evidence="1">
    <location>
        <begin position="17"/>
        <end position="28"/>
    </location>
</feature>
<keyword evidence="3" id="KW-1185">Reference proteome</keyword>
<protein>
    <submittedName>
        <fullName evidence="2">Uncharacterized protein</fullName>
    </submittedName>
</protein>
<evidence type="ECO:0000313" key="2">
    <source>
        <dbReference type="EMBL" id="OMH79285.1"/>
    </source>
</evidence>
<dbReference type="AlphaFoldDB" id="A0A1R1PE62"/>
<accession>A0A1R1PE62</accession>
<sequence length="80" mass="9127">MSGLMHKLRLAWIQQAKDEGRYSSDSDRSGATNTKLGSSESHDTFKELADQTFLLMKNPITGEYQTVLAQQPVSFYFYFI</sequence>
<organism evidence="2 3">
    <name type="scientific">Zancudomyces culisetae</name>
    <name type="common">Gut fungus</name>
    <name type="synonym">Smittium culisetae</name>
    <dbReference type="NCBI Taxonomy" id="1213189"/>
    <lineage>
        <taxon>Eukaryota</taxon>
        <taxon>Fungi</taxon>
        <taxon>Fungi incertae sedis</taxon>
        <taxon>Zoopagomycota</taxon>
        <taxon>Kickxellomycotina</taxon>
        <taxon>Harpellomycetes</taxon>
        <taxon>Harpellales</taxon>
        <taxon>Legeriomycetaceae</taxon>
        <taxon>Zancudomyces</taxon>
    </lineage>
</organism>
<dbReference type="EMBL" id="LSSK01001606">
    <property type="protein sequence ID" value="OMH79285.1"/>
    <property type="molecule type" value="Genomic_DNA"/>
</dbReference>
<dbReference type="Proteomes" id="UP000188320">
    <property type="component" value="Unassembled WGS sequence"/>
</dbReference>
<feature type="compositionally biased region" description="Polar residues" evidence="1">
    <location>
        <begin position="29"/>
        <end position="39"/>
    </location>
</feature>
<feature type="region of interest" description="Disordered" evidence="1">
    <location>
        <begin position="17"/>
        <end position="43"/>
    </location>
</feature>